<dbReference type="Proteomes" id="UP001144673">
    <property type="component" value="Chromosome 6"/>
</dbReference>
<comment type="caution">
    <text evidence="1">The sequence shown here is derived from an EMBL/GenBank/DDBJ whole genome shotgun (WGS) entry which is preliminary data.</text>
</comment>
<name>A0A9W8UKS8_AKAMU</name>
<dbReference type="EMBL" id="JAJHUN010000007">
    <property type="protein sequence ID" value="KAJ4154803.1"/>
    <property type="molecule type" value="Genomic_DNA"/>
</dbReference>
<protein>
    <submittedName>
        <fullName evidence="1">Uncharacterized protein</fullName>
    </submittedName>
</protein>
<organism evidence="1 2">
    <name type="scientific">Akanthomyces muscarius</name>
    <name type="common">Entomopathogenic fungus</name>
    <name type="synonym">Lecanicillium muscarium</name>
    <dbReference type="NCBI Taxonomy" id="2231603"/>
    <lineage>
        <taxon>Eukaryota</taxon>
        <taxon>Fungi</taxon>
        <taxon>Dikarya</taxon>
        <taxon>Ascomycota</taxon>
        <taxon>Pezizomycotina</taxon>
        <taxon>Sordariomycetes</taxon>
        <taxon>Hypocreomycetidae</taxon>
        <taxon>Hypocreales</taxon>
        <taxon>Cordycipitaceae</taxon>
        <taxon>Akanthomyces</taxon>
    </lineage>
</organism>
<proteinExistence type="predicted"/>
<dbReference type="RefSeq" id="XP_056054927.1">
    <property type="nucleotide sequence ID" value="XM_056197928.1"/>
</dbReference>
<evidence type="ECO:0000313" key="1">
    <source>
        <dbReference type="EMBL" id="KAJ4154803.1"/>
    </source>
</evidence>
<dbReference type="AlphaFoldDB" id="A0A9W8UKS8"/>
<accession>A0A9W8UKS8</accession>
<dbReference type="KEGG" id="amus:LMH87_000079"/>
<evidence type="ECO:0000313" key="2">
    <source>
        <dbReference type="Proteomes" id="UP001144673"/>
    </source>
</evidence>
<keyword evidence="2" id="KW-1185">Reference proteome</keyword>
<dbReference type="GeneID" id="80887238"/>
<gene>
    <name evidence="1" type="ORF">LMH87_000079</name>
</gene>
<sequence length="148" mass="16597">MSVYKVRKTYPKTILVSTPWRRHSHISCFPVMSFPSSIFIVDPLFLHPTPLYLFSRGPHEALVLLSVQRDRLVQLRDCEKVELANLLAVVERVEMGLSRLRHEAGGLEARLLPELAGRAVQDAVVVVLARAARRLPQVGVVVVRGALQ</sequence>
<reference evidence="1" key="1">
    <citation type="journal article" date="2023" name="Access Microbiol">
        <title>De-novo genome assembly for Akanthomyces muscarius, a biocontrol agent of insect agricultural pests.</title>
        <authorList>
            <person name="Erdos Z."/>
            <person name="Studholme D.J."/>
            <person name="Raymond B."/>
            <person name="Sharma M."/>
        </authorList>
    </citation>
    <scope>NUCLEOTIDE SEQUENCE</scope>
    <source>
        <strain evidence="1">Ve6</strain>
    </source>
</reference>